<organism evidence="3">
    <name type="scientific">Tanacetum cinerariifolium</name>
    <name type="common">Dalmatian daisy</name>
    <name type="synonym">Chrysanthemum cinerariifolium</name>
    <dbReference type="NCBI Taxonomy" id="118510"/>
    <lineage>
        <taxon>Eukaryota</taxon>
        <taxon>Viridiplantae</taxon>
        <taxon>Streptophyta</taxon>
        <taxon>Embryophyta</taxon>
        <taxon>Tracheophyta</taxon>
        <taxon>Spermatophyta</taxon>
        <taxon>Magnoliopsida</taxon>
        <taxon>eudicotyledons</taxon>
        <taxon>Gunneridae</taxon>
        <taxon>Pentapetalae</taxon>
        <taxon>asterids</taxon>
        <taxon>campanulids</taxon>
        <taxon>Asterales</taxon>
        <taxon>Asteraceae</taxon>
        <taxon>Asteroideae</taxon>
        <taxon>Anthemideae</taxon>
        <taxon>Anthemidinae</taxon>
        <taxon>Tanacetum</taxon>
    </lineage>
</organism>
<sequence length="178" mass="19759">MQDKKPDLSFFHVFGALCYPTNDNDDLGKLDAKADNGIFVGYAPAKKSFRIYNKRTQKISETIHVTFDELIEMASKQFSSGPRLQCITPATSSSGLIPNPILQQPCIPPNRDDWDHLFQLMFDEYFNPLTIVVSPVPVAVAPRAVDLADSYVSTSIDQDAPSTSIPSTQEQEHSLNIP</sequence>
<accession>A0A699KQC8</accession>
<feature type="domain" description="Retroviral polymerase SH3-like" evidence="2">
    <location>
        <begin position="17"/>
        <end position="70"/>
    </location>
</feature>
<dbReference type="InterPro" id="IPR057670">
    <property type="entry name" value="SH3_retrovirus"/>
</dbReference>
<gene>
    <name evidence="3" type="ORF">Tci_673013</name>
</gene>
<feature type="compositionally biased region" description="Polar residues" evidence="1">
    <location>
        <begin position="156"/>
        <end position="169"/>
    </location>
</feature>
<feature type="region of interest" description="Disordered" evidence="1">
    <location>
        <begin position="156"/>
        <end position="178"/>
    </location>
</feature>
<comment type="caution">
    <text evidence="3">The sequence shown here is derived from an EMBL/GenBank/DDBJ whole genome shotgun (WGS) entry which is preliminary data.</text>
</comment>
<dbReference type="EMBL" id="BKCJ010532893">
    <property type="protein sequence ID" value="GFB01042.1"/>
    <property type="molecule type" value="Genomic_DNA"/>
</dbReference>
<evidence type="ECO:0000313" key="3">
    <source>
        <dbReference type="EMBL" id="GFB01042.1"/>
    </source>
</evidence>
<name>A0A699KQC8_TANCI</name>
<reference evidence="3" key="1">
    <citation type="journal article" date="2019" name="Sci. Rep.">
        <title>Draft genome of Tanacetum cinerariifolium, the natural source of mosquito coil.</title>
        <authorList>
            <person name="Yamashiro T."/>
            <person name="Shiraishi A."/>
            <person name="Satake H."/>
            <person name="Nakayama K."/>
        </authorList>
    </citation>
    <scope>NUCLEOTIDE SEQUENCE</scope>
</reference>
<evidence type="ECO:0000256" key="1">
    <source>
        <dbReference type="SAM" id="MobiDB-lite"/>
    </source>
</evidence>
<proteinExistence type="predicted"/>
<evidence type="ECO:0000259" key="2">
    <source>
        <dbReference type="Pfam" id="PF25597"/>
    </source>
</evidence>
<dbReference type="Pfam" id="PF25597">
    <property type="entry name" value="SH3_retrovirus"/>
    <property type="match status" value="1"/>
</dbReference>
<dbReference type="AlphaFoldDB" id="A0A699KQC8"/>
<protein>
    <submittedName>
        <fullName evidence="3">Retrovirus-related Pol polyprotein from transposon TNT 1-94</fullName>
    </submittedName>
</protein>